<dbReference type="EMBL" id="AMQN01000769">
    <property type="status" value="NOT_ANNOTATED_CDS"/>
    <property type="molecule type" value="Genomic_DNA"/>
</dbReference>
<dbReference type="EnsemblMetazoa" id="CapteT198667">
    <property type="protein sequence ID" value="CapteP198667"/>
    <property type="gene ID" value="CapteG198667"/>
</dbReference>
<sequence>MSIECPTLSSNRGIPFRHHAIKGQHGASILTGRQITSGRCIQLQSNQADEKRSSCHSQPSTSASMEGQEAEEWRHVVIEEDEFDMKFTQQRKIGIEQTERGARKRIGGSALTRSRSVTERNLYKYYVPTNLGMNGFSPKYLGGPWMTRTPEGQPCV</sequence>
<reference evidence="3" key="3">
    <citation type="submission" date="2015-06" db="UniProtKB">
        <authorList>
            <consortium name="EnsemblMetazoa"/>
        </authorList>
    </citation>
    <scope>IDENTIFICATION</scope>
</reference>
<proteinExistence type="predicted"/>
<dbReference type="AlphaFoldDB" id="R7V2U0"/>
<dbReference type="EMBL" id="KB295623">
    <property type="protein sequence ID" value="ELU12869.1"/>
    <property type="molecule type" value="Genomic_DNA"/>
</dbReference>
<evidence type="ECO:0000313" key="3">
    <source>
        <dbReference type="EnsemblMetazoa" id="CapteP198667"/>
    </source>
</evidence>
<reference evidence="2 4" key="2">
    <citation type="journal article" date="2013" name="Nature">
        <title>Insights into bilaterian evolution from three spiralian genomes.</title>
        <authorList>
            <person name="Simakov O."/>
            <person name="Marletaz F."/>
            <person name="Cho S.J."/>
            <person name="Edsinger-Gonzales E."/>
            <person name="Havlak P."/>
            <person name="Hellsten U."/>
            <person name="Kuo D.H."/>
            <person name="Larsson T."/>
            <person name="Lv J."/>
            <person name="Arendt D."/>
            <person name="Savage R."/>
            <person name="Osoegawa K."/>
            <person name="de Jong P."/>
            <person name="Grimwood J."/>
            <person name="Chapman J.A."/>
            <person name="Shapiro H."/>
            <person name="Aerts A."/>
            <person name="Otillar R.P."/>
            <person name="Terry A.Y."/>
            <person name="Boore J.L."/>
            <person name="Grigoriev I.V."/>
            <person name="Lindberg D.R."/>
            <person name="Seaver E.C."/>
            <person name="Weisblat D.A."/>
            <person name="Putnam N.H."/>
            <person name="Rokhsar D.S."/>
        </authorList>
    </citation>
    <scope>NUCLEOTIDE SEQUENCE</scope>
    <source>
        <strain evidence="2 4">I ESC-2004</strain>
    </source>
</reference>
<dbReference type="Proteomes" id="UP000014760">
    <property type="component" value="Unassembled WGS sequence"/>
</dbReference>
<feature type="region of interest" description="Disordered" evidence="1">
    <location>
        <begin position="44"/>
        <end position="71"/>
    </location>
</feature>
<feature type="compositionally biased region" description="Polar residues" evidence="1">
    <location>
        <begin position="55"/>
        <end position="65"/>
    </location>
</feature>
<evidence type="ECO:0000313" key="2">
    <source>
        <dbReference type="EMBL" id="ELU12869.1"/>
    </source>
</evidence>
<accession>R7V2U0</accession>
<gene>
    <name evidence="2" type="ORF">CAPTEDRAFT_198667</name>
</gene>
<organism evidence="2">
    <name type="scientific">Capitella teleta</name>
    <name type="common">Polychaete worm</name>
    <dbReference type="NCBI Taxonomy" id="283909"/>
    <lineage>
        <taxon>Eukaryota</taxon>
        <taxon>Metazoa</taxon>
        <taxon>Spiralia</taxon>
        <taxon>Lophotrochozoa</taxon>
        <taxon>Annelida</taxon>
        <taxon>Polychaeta</taxon>
        <taxon>Sedentaria</taxon>
        <taxon>Scolecida</taxon>
        <taxon>Capitellidae</taxon>
        <taxon>Capitella</taxon>
    </lineage>
</organism>
<protein>
    <submittedName>
        <fullName evidence="2 3">Uncharacterized protein</fullName>
    </submittedName>
</protein>
<evidence type="ECO:0000256" key="1">
    <source>
        <dbReference type="SAM" id="MobiDB-lite"/>
    </source>
</evidence>
<name>R7V2U0_CAPTE</name>
<dbReference type="HOGENOM" id="CLU_1688392_0_0_1"/>
<keyword evidence="4" id="KW-1185">Reference proteome</keyword>
<evidence type="ECO:0000313" key="4">
    <source>
        <dbReference type="Proteomes" id="UP000014760"/>
    </source>
</evidence>
<reference evidence="4" key="1">
    <citation type="submission" date="2012-12" db="EMBL/GenBank/DDBJ databases">
        <authorList>
            <person name="Hellsten U."/>
            <person name="Grimwood J."/>
            <person name="Chapman J.A."/>
            <person name="Shapiro H."/>
            <person name="Aerts A."/>
            <person name="Otillar R.P."/>
            <person name="Terry A.Y."/>
            <person name="Boore J.L."/>
            <person name="Simakov O."/>
            <person name="Marletaz F."/>
            <person name="Cho S.-J."/>
            <person name="Edsinger-Gonzales E."/>
            <person name="Havlak P."/>
            <person name="Kuo D.-H."/>
            <person name="Larsson T."/>
            <person name="Lv J."/>
            <person name="Arendt D."/>
            <person name="Savage R."/>
            <person name="Osoegawa K."/>
            <person name="de Jong P."/>
            <person name="Lindberg D.R."/>
            <person name="Seaver E.C."/>
            <person name="Weisblat D.A."/>
            <person name="Putnam N.H."/>
            <person name="Grigoriev I.V."/>
            <person name="Rokhsar D.S."/>
        </authorList>
    </citation>
    <scope>NUCLEOTIDE SEQUENCE</scope>
    <source>
        <strain evidence="4">I ESC-2004</strain>
    </source>
</reference>